<dbReference type="CDD" id="cd02620">
    <property type="entry name" value="Peptidase_C1A_CathepsinB"/>
    <property type="match status" value="1"/>
</dbReference>
<reference evidence="11 12" key="1">
    <citation type="submission" date="2013-05" db="EMBL/GenBank/DDBJ databases">
        <title>Draft genome of the parasitic nematode Anyclostoma ceylanicum.</title>
        <authorList>
            <person name="Mitreva M."/>
        </authorList>
    </citation>
    <scope>NUCLEOTIDE SEQUENCE [LARGE SCALE GENOMIC DNA]</scope>
</reference>
<accession>A0A0D6LNH6</accession>
<evidence type="ECO:0000313" key="12">
    <source>
        <dbReference type="Proteomes" id="UP000054495"/>
    </source>
</evidence>
<evidence type="ECO:0000256" key="2">
    <source>
        <dbReference type="ARBA" id="ARBA00022670"/>
    </source>
</evidence>
<dbReference type="Proteomes" id="UP000054495">
    <property type="component" value="Unassembled WGS sequence"/>
</dbReference>
<keyword evidence="7" id="KW-1015">Disulfide bond</keyword>
<evidence type="ECO:0000256" key="6">
    <source>
        <dbReference type="ARBA" id="ARBA00023145"/>
    </source>
</evidence>
<keyword evidence="2 11" id="KW-0645">Protease</keyword>
<dbReference type="FunFam" id="3.90.70.10:FF:000031">
    <property type="entry name" value="Cathepsin B"/>
    <property type="match status" value="1"/>
</dbReference>
<evidence type="ECO:0000259" key="10">
    <source>
        <dbReference type="SMART" id="SM00645"/>
    </source>
</evidence>
<dbReference type="InterPro" id="IPR038765">
    <property type="entry name" value="Papain-like_cys_pep_sf"/>
</dbReference>
<evidence type="ECO:0000256" key="5">
    <source>
        <dbReference type="ARBA" id="ARBA00022807"/>
    </source>
</evidence>
<dbReference type="InterPro" id="IPR013128">
    <property type="entry name" value="Peptidase_C1A"/>
</dbReference>
<dbReference type="AlphaFoldDB" id="A0A0D6LNH6"/>
<dbReference type="GO" id="GO:0008234">
    <property type="term" value="F:cysteine-type peptidase activity"/>
    <property type="evidence" value="ECO:0007669"/>
    <property type="project" value="UniProtKB-KW"/>
</dbReference>
<keyword evidence="6" id="KW-0865">Zymogen</keyword>
<dbReference type="InterPro" id="IPR000169">
    <property type="entry name" value="Pept_cys_AS"/>
</dbReference>
<dbReference type="InterPro" id="IPR000668">
    <property type="entry name" value="Peptidase_C1A_C"/>
</dbReference>
<dbReference type="Pfam" id="PF00112">
    <property type="entry name" value="Peptidase_C1"/>
    <property type="match status" value="1"/>
</dbReference>
<keyword evidence="8" id="KW-0325">Glycoprotein</keyword>
<gene>
    <name evidence="11" type="ORF">ANCCEY_09300</name>
</gene>
<proteinExistence type="inferred from homology"/>
<dbReference type="PANTHER" id="PTHR12411">
    <property type="entry name" value="CYSTEINE PROTEASE FAMILY C1-RELATED"/>
    <property type="match status" value="1"/>
</dbReference>
<dbReference type="PROSITE" id="PS00139">
    <property type="entry name" value="THIOL_PROTEASE_CYS"/>
    <property type="match status" value="1"/>
</dbReference>
<evidence type="ECO:0000256" key="9">
    <source>
        <dbReference type="ARBA" id="ARBA00057399"/>
    </source>
</evidence>
<dbReference type="Gene3D" id="3.90.70.10">
    <property type="entry name" value="Cysteine proteinases"/>
    <property type="match status" value="1"/>
</dbReference>
<dbReference type="SMART" id="SM00645">
    <property type="entry name" value="Pept_C1"/>
    <property type="match status" value="1"/>
</dbReference>
<keyword evidence="12" id="KW-1185">Reference proteome</keyword>
<keyword evidence="3" id="KW-0732">Signal</keyword>
<evidence type="ECO:0000256" key="8">
    <source>
        <dbReference type="ARBA" id="ARBA00023180"/>
    </source>
</evidence>
<feature type="domain" description="Peptidase C1A papain C-terminal" evidence="10">
    <location>
        <begin position="78"/>
        <end position="352"/>
    </location>
</feature>
<comment type="function">
    <text evidence="9">Expression of the protease correlates with blood-feeding and suggests a role for the protease in blood digestion.</text>
</comment>
<keyword evidence="5" id="KW-0788">Thiol protease</keyword>
<keyword evidence="4" id="KW-0378">Hydrolase</keyword>
<evidence type="ECO:0000256" key="7">
    <source>
        <dbReference type="ARBA" id="ARBA00023157"/>
    </source>
</evidence>
<evidence type="ECO:0000256" key="4">
    <source>
        <dbReference type="ARBA" id="ARBA00022801"/>
    </source>
</evidence>
<dbReference type="GO" id="GO:0006508">
    <property type="term" value="P:proteolysis"/>
    <property type="evidence" value="ECO:0007669"/>
    <property type="project" value="UniProtKB-KW"/>
</dbReference>
<dbReference type="PRINTS" id="PR00705">
    <property type="entry name" value="PAPAIN"/>
</dbReference>
<name>A0A0D6LNH6_9BILA</name>
<dbReference type="SUPFAM" id="SSF54001">
    <property type="entry name" value="Cysteine proteinases"/>
    <property type="match status" value="1"/>
</dbReference>
<sequence length="382" mass="43838">MLFLLPLIVAALAAENGGAGQQELTGQALVDYVRTHQNLFEVEESEKNNERMKYLMPVDFIPRPRDEDRIKMVVNRKLPESFNPLIGDYWAYCKDIIKHIRDQSRCGSCWAVSAAEVMSDRLCVQSEGKIKHQLSDTDILACCGEFCGDGLRVSYFFYVRKRCEGGWPIKAWEWIKENGVCTGGRYSAKNVCKPYAFYPCGNHTKEIWYGECPNQSWPTPKCRKACKYGYKTPYEKDKYYAKSAYILPNDEAVIRQEILANGPVQAVFNVYEDFRLYRRGIYKHTAGKKTGSHAVKIYGWGTQQIRNSTHTIVTPFWFIANSWNVDWGERGYFRMVRGEDNCGLESMVTADSLDFIETSLIFSSAIVYPLYTIEIRDIVSDA</sequence>
<organism evidence="11 12">
    <name type="scientific">Ancylostoma ceylanicum</name>
    <dbReference type="NCBI Taxonomy" id="53326"/>
    <lineage>
        <taxon>Eukaryota</taxon>
        <taxon>Metazoa</taxon>
        <taxon>Ecdysozoa</taxon>
        <taxon>Nematoda</taxon>
        <taxon>Chromadorea</taxon>
        <taxon>Rhabditida</taxon>
        <taxon>Rhabditina</taxon>
        <taxon>Rhabditomorpha</taxon>
        <taxon>Strongyloidea</taxon>
        <taxon>Ancylostomatidae</taxon>
        <taxon>Ancylostomatinae</taxon>
        <taxon>Ancylostoma</taxon>
    </lineage>
</organism>
<comment type="similarity">
    <text evidence="1">Belongs to the peptidase C1 family.</text>
</comment>
<protein>
    <submittedName>
        <fullName evidence="11">Papain family cysteine protease</fullName>
    </submittedName>
</protein>
<dbReference type="EMBL" id="KE125101">
    <property type="protein sequence ID" value="EPB71586.1"/>
    <property type="molecule type" value="Genomic_DNA"/>
</dbReference>
<evidence type="ECO:0000313" key="11">
    <source>
        <dbReference type="EMBL" id="EPB71586.1"/>
    </source>
</evidence>
<evidence type="ECO:0000256" key="3">
    <source>
        <dbReference type="ARBA" id="ARBA00022729"/>
    </source>
</evidence>
<evidence type="ECO:0000256" key="1">
    <source>
        <dbReference type="ARBA" id="ARBA00008455"/>
    </source>
</evidence>